<dbReference type="RefSeq" id="WP_349426644.1">
    <property type="nucleotide sequence ID" value="NZ_CP151632.1"/>
</dbReference>
<dbReference type="AlphaFoldDB" id="A0AAU6SGA8"/>
<proteinExistence type="predicted"/>
<name>A0AAU6SGA8_9MICO</name>
<protein>
    <submittedName>
        <fullName evidence="1">Uncharacterized protein</fullName>
    </submittedName>
</protein>
<evidence type="ECO:0000313" key="1">
    <source>
        <dbReference type="EMBL" id="WZO35824.1"/>
    </source>
</evidence>
<organism evidence="1">
    <name type="scientific">Microbacterium sp. LWS13-1.2</name>
    <dbReference type="NCBI Taxonomy" id="3135264"/>
    <lineage>
        <taxon>Bacteria</taxon>
        <taxon>Bacillati</taxon>
        <taxon>Actinomycetota</taxon>
        <taxon>Actinomycetes</taxon>
        <taxon>Micrococcales</taxon>
        <taxon>Microbacteriaceae</taxon>
        <taxon>Microbacterium</taxon>
    </lineage>
</organism>
<sequence length="205" mass="22042">MQINLRHDPERSLPVPHVERSADERALWARETAYAFAAREGFDDATAERITAALNDIAGATGDDRRNLLLIGADGRVLAPFTVFAASEPLAEPEQAAFLWSASALLPPTTEVVESAQLGAGISVTLLERHDDHDYGFRRWLFVGQNATLGAVLGPVAPYGLAFVEDSAGGILHESVLEGFLPSADRTRVEALDAAVVRAGEDWPL</sequence>
<gene>
    <name evidence="1" type="ORF">MRBLWS13_003538</name>
</gene>
<accession>A0AAU6SGA8</accession>
<reference evidence="1" key="1">
    <citation type="submission" date="2024-04" db="EMBL/GenBank/DDBJ databases">
        <authorList>
            <person name="Roder T."/>
            <person name="Oberhansli S."/>
            <person name="Kreuzer M."/>
        </authorList>
    </citation>
    <scope>NUCLEOTIDE SEQUENCE</scope>
    <source>
        <strain evidence="1">LWS13-1.2</strain>
    </source>
</reference>
<dbReference type="EMBL" id="CP151632">
    <property type="protein sequence ID" value="WZO35824.1"/>
    <property type="molecule type" value="Genomic_DNA"/>
</dbReference>